<name>A0ABT3PXD4_9BACT</name>
<evidence type="ECO:0000313" key="4">
    <source>
        <dbReference type="Proteomes" id="UP001207337"/>
    </source>
</evidence>
<proteinExistence type="predicted"/>
<gene>
    <name evidence="3" type="ORF">LQ318_06300</name>
</gene>
<feature type="domain" description="Stress-response A/B barrel" evidence="2">
    <location>
        <begin position="38"/>
        <end position="134"/>
    </location>
</feature>
<reference evidence="3 4" key="1">
    <citation type="submission" date="2021-11" db="EMBL/GenBank/DDBJ databases">
        <title>Aliifidinibius sp. nov., a new bacterium isolated from saline soil.</title>
        <authorList>
            <person name="Galisteo C."/>
            <person name="De La Haba R."/>
            <person name="Sanchez-Porro C."/>
            <person name="Ventosa A."/>
        </authorList>
    </citation>
    <scope>NUCLEOTIDE SEQUENCE [LARGE SCALE GENOMIC DNA]</scope>
    <source>
        <strain evidence="3 4">KACC 190600</strain>
    </source>
</reference>
<organism evidence="3 4">
    <name type="scientific">Fodinibius salicampi</name>
    <dbReference type="NCBI Taxonomy" id="1920655"/>
    <lineage>
        <taxon>Bacteria</taxon>
        <taxon>Pseudomonadati</taxon>
        <taxon>Balneolota</taxon>
        <taxon>Balneolia</taxon>
        <taxon>Balneolales</taxon>
        <taxon>Balneolaceae</taxon>
        <taxon>Fodinibius</taxon>
    </lineage>
</organism>
<evidence type="ECO:0000256" key="1">
    <source>
        <dbReference type="SAM" id="SignalP"/>
    </source>
</evidence>
<dbReference type="Gene3D" id="3.30.70.100">
    <property type="match status" value="1"/>
</dbReference>
<dbReference type="RefSeq" id="WP_265788520.1">
    <property type="nucleotide sequence ID" value="NZ_BAABRS010000001.1"/>
</dbReference>
<evidence type="ECO:0000313" key="3">
    <source>
        <dbReference type="EMBL" id="MCW9712509.1"/>
    </source>
</evidence>
<dbReference type="SUPFAM" id="SSF54909">
    <property type="entry name" value="Dimeric alpha+beta barrel"/>
    <property type="match status" value="1"/>
</dbReference>
<dbReference type="PROSITE" id="PS51502">
    <property type="entry name" value="S_R_A_B_BARREL"/>
    <property type="match status" value="1"/>
</dbReference>
<keyword evidence="4" id="KW-1185">Reference proteome</keyword>
<accession>A0ABT3PXD4</accession>
<dbReference type="InterPro" id="IPR013097">
    <property type="entry name" value="Dabb"/>
</dbReference>
<dbReference type="Pfam" id="PF07876">
    <property type="entry name" value="Dabb"/>
    <property type="match status" value="1"/>
</dbReference>
<dbReference type="InterPro" id="IPR011008">
    <property type="entry name" value="Dimeric_a/b-barrel"/>
</dbReference>
<keyword evidence="1" id="KW-0732">Signal</keyword>
<dbReference type="SMART" id="SM00886">
    <property type="entry name" value="Dabb"/>
    <property type="match status" value="1"/>
</dbReference>
<dbReference type="EMBL" id="JAJNDC010000001">
    <property type="protein sequence ID" value="MCW9712509.1"/>
    <property type="molecule type" value="Genomic_DNA"/>
</dbReference>
<comment type="caution">
    <text evidence="3">The sequence shown here is derived from an EMBL/GenBank/DDBJ whole genome shotgun (WGS) entry which is preliminary data.</text>
</comment>
<sequence>MKSFVPFLLVVPLLLILSAYSTEQPNEQKIESQSTNMLQHTVYFYLNSEVTTEEKEQFEQGLEELLEISAIHKAELGIPAETEEREVTDHDFAYAIYTWFETMEDYKTYADHPDHLEFIDKYNDLWADVKVYDANLIDTK</sequence>
<feature type="signal peptide" evidence="1">
    <location>
        <begin position="1"/>
        <end position="23"/>
    </location>
</feature>
<evidence type="ECO:0000259" key="2">
    <source>
        <dbReference type="PROSITE" id="PS51502"/>
    </source>
</evidence>
<protein>
    <submittedName>
        <fullName evidence="3">Dabb family protein</fullName>
    </submittedName>
</protein>
<dbReference type="Proteomes" id="UP001207337">
    <property type="component" value="Unassembled WGS sequence"/>
</dbReference>
<feature type="chain" id="PRO_5046271187" evidence="1">
    <location>
        <begin position="24"/>
        <end position="140"/>
    </location>
</feature>